<organism evidence="3 4">
    <name type="scientific">Mucilaginibacter antarcticus</name>
    <dbReference type="NCBI Taxonomy" id="1855725"/>
    <lineage>
        <taxon>Bacteria</taxon>
        <taxon>Pseudomonadati</taxon>
        <taxon>Bacteroidota</taxon>
        <taxon>Sphingobacteriia</taxon>
        <taxon>Sphingobacteriales</taxon>
        <taxon>Sphingobacteriaceae</taxon>
        <taxon>Mucilaginibacter</taxon>
    </lineage>
</organism>
<sequence>MKKLVLVFALVLGASVATFAQNGGGNGGNGGARGGRMNPERQVTRLKETLTLTDAQVTKVTAILTAQGKVQDSLRTASNGDREAMRPKQTALRKATTDKITAVLTAEQATIYKKQIEDQAKAMAERQNGN</sequence>
<keyword evidence="2" id="KW-0732">Signal</keyword>
<feature type="region of interest" description="Disordered" evidence="1">
    <location>
        <begin position="72"/>
        <end position="93"/>
    </location>
</feature>
<proteinExistence type="predicted"/>
<evidence type="ECO:0008006" key="5">
    <source>
        <dbReference type="Google" id="ProtNLM"/>
    </source>
</evidence>
<accession>A0ABW5XUK9</accession>
<gene>
    <name evidence="3" type="ORF">ACFSYC_18260</name>
</gene>
<protein>
    <recommendedName>
        <fullName evidence="5">Spy/CpxP family protein refolding chaperone</fullName>
    </recommendedName>
</protein>
<name>A0ABW5XUK9_9SPHI</name>
<comment type="caution">
    <text evidence="3">The sequence shown here is derived from an EMBL/GenBank/DDBJ whole genome shotgun (WGS) entry which is preliminary data.</text>
</comment>
<feature type="chain" id="PRO_5047502859" description="Spy/CpxP family protein refolding chaperone" evidence="2">
    <location>
        <begin position="21"/>
        <end position="130"/>
    </location>
</feature>
<dbReference type="Proteomes" id="UP001597601">
    <property type="component" value="Unassembled WGS sequence"/>
</dbReference>
<feature type="signal peptide" evidence="2">
    <location>
        <begin position="1"/>
        <end position="20"/>
    </location>
</feature>
<evidence type="ECO:0000256" key="1">
    <source>
        <dbReference type="SAM" id="MobiDB-lite"/>
    </source>
</evidence>
<evidence type="ECO:0000313" key="3">
    <source>
        <dbReference type="EMBL" id="MFD2866646.1"/>
    </source>
</evidence>
<dbReference type="EMBL" id="JBHUON010000031">
    <property type="protein sequence ID" value="MFD2866646.1"/>
    <property type="molecule type" value="Genomic_DNA"/>
</dbReference>
<keyword evidence="4" id="KW-1185">Reference proteome</keyword>
<dbReference type="RefSeq" id="WP_377130288.1">
    <property type="nucleotide sequence ID" value="NZ_JBHUHN010000001.1"/>
</dbReference>
<evidence type="ECO:0000256" key="2">
    <source>
        <dbReference type="SAM" id="SignalP"/>
    </source>
</evidence>
<evidence type="ECO:0000313" key="4">
    <source>
        <dbReference type="Proteomes" id="UP001597601"/>
    </source>
</evidence>
<reference evidence="4" key="1">
    <citation type="journal article" date="2019" name="Int. J. Syst. Evol. Microbiol.">
        <title>The Global Catalogue of Microorganisms (GCM) 10K type strain sequencing project: providing services to taxonomists for standard genome sequencing and annotation.</title>
        <authorList>
            <consortium name="The Broad Institute Genomics Platform"/>
            <consortium name="The Broad Institute Genome Sequencing Center for Infectious Disease"/>
            <person name="Wu L."/>
            <person name="Ma J."/>
        </authorList>
    </citation>
    <scope>NUCLEOTIDE SEQUENCE [LARGE SCALE GENOMIC DNA]</scope>
    <source>
        <strain evidence="4">KCTC 52232</strain>
    </source>
</reference>